<evidence type="ECO:0000313" key="3">
    <source>
        <dbReference type="Proteomes" id="UP000036850"/>
    </source>
</evidence>
<dbReference type="Proteomes" id="UP000036850">
    <property type="component" value="Unassembled WGS sequence"/>
</dbReference>
<proteinExistence type="predicted"/>
<gene>
    <name evidence="2" type="ORF">AC626_10905</name>
</gene>
<accession>A0A0L0EU55</accession>
<reference evidence="3" key="1">
    <citation type="submission" date="2015-07" db="EMBL/GenBank/DDBJ databases">
        <title>Draft genome sequence of a Pseudoalteromonas rubra strain, OCN096, isolated from Kaneohe Bay, Oahu, Hawaii.</title>
        <authorList>
            <person name="Beurmann S."/>
            <person name="Ushijima B."/>
            <person name="Belcaid M."/>
            <person name="Callahan S.M."/>
            <person name="Aeby G.S."/>
        </authorList>
    </citation>
    <scope>NUCLEOTIDE SEQUENCE [LARGE SCALE GENOMIC DNA]</scope>
    <source>
        <strain evidence="3">OCN096</strain>
    </source>
</reference>
<organism evidence="2 3">
    <name type="scientific">Pseudoalteromonas rubra</name>
    <dbReference type="NCBI Taxonomy" id="43658"/>
    <lineage>
        <taxon>Bacteria</taxon>
        <taxon>Pseudomonadati</taxon>
        <taxon>Pseudomonadota</taxon>
        <taxon>Gammaproteobacteria</taxon>
        <taxon>Alteromonadales</taxon>
        <taxon>Pseudoalteromonadaceae</taxon>
        <taxon>Pseudoalteromonas</taxon>
    </lineage>
</organism>
<comment type="caution">
    <text evidence="2">The sequence shown here is derived from an EMBL/GenBank/DDBJ whole genome shotgun (WGS) entry which is preliminary data.</text>
</comment>
<name>A0A0L0EU55_9GAMM</name>
<evidence type="ECO:0000256" key="1">
    <source>
        <dbReference type="SAM" id="MobiDB-lite"/>
    </source>
</evidence>
<dbReference type="OrthoDB" id="336284at2"/>
<dbReference type="PATRIC" id="fig|43658.6.peg.717"/>
<feature type="region of interest" description="Disordered" evidence="1">
    <location>
        <begin position="801"/>
        <end position="821"/>
    </location>
</feature>
<sequence>MASYIELNRKFSAVVEKEGDNEQGFLSWALGDSSHQTWKDVLRKYRCVLLAEAGAGKSEEFEQQASILDKKGLPAFFIRIEDIDSEFEDAFEVGTSEQFNDWLESEEEAWFFLDSVDEARLASPAAFRKAITKFARRITCAKHRAHVFISSRPYSWQPVEDRKLMDKHLFLPEAKDTDSEEESTENKGTLEVLILRPLDVEQVETYCHSRNVENVGELINEIQRLGLWSLAERPFDLETIIGKWKDDNELGSRLELLRHNIKEKLTDKHSTDRSTVQVLDLKRAQEGARSLAAAAVLTGKAGMLIPGASSSSKGVCAKEVLNDWPPSDVQSLLELGIFNDVVYETVRFRHRDIKELLAAEWFETLLQSGANKYSVEGLFFKELYGEKIITPRLRPVLTWLLLFDDGFRQQAESIAPEVAVEGGDPAILPLPIRVRLLRSIVQKIVDDEYDRGARDNTAIARIATPDLSPVAIELIQQYKENDDAIFYLGRLAWQGKMVKTLSLLEGIVLNSHRGIYARRAALRAIITLGKPSFYLNIWERLNQGEEDFPQQLLLEFLEHLSANAIDEQQLLTSLEKLEDCKKKYMYLSVRRALTNFIKILSVQDDLNTICYLLEGLIRLITQEPYETQHDSKLSQKYSWLASNTAQLIAKVITARNPVALSNNVVSTLIMLPTAKYSRQADFNDYKENLRNIVPEWPELNDTLYWASVDQARTKLKAKNESLKDDWEIRWNTRFWFFDHTSYKRLIPAINASEIEDNQLVALSTVIHVYQDGDKPQSILNDLKMAVTGNDLLQGVLQRKLGPTASPKSKHQIRREETEKRERKVDEFERKQRQGWIKALQANPSRVNSVEGKLTDDVLDLFRELQDDNYSFDISCGAQWKGLIPEFGESVATEYKRAILAFWRHYDVALQSESNEYDSTRPAALSVAMAGLEVEYREVSSFPLNLSSTELEQALRYLAKELHGFSAWFESLYKAFPTDTLEAVITELKWELEYTGARESVHYILYNLLHYAPWIHKALTPFVFDWLMDNPDKVSKFPEYCVQIIIRGQIGAECLIELAQREIGRELSIELKARWFALWVDCHSKEAIPAFKEWLGRLAKESAKSAAEVFVVELVGGLGCCESYKTPEYLKNLYILIHKYVHSADDIDRTDGGVYSPALRDDAQDARSRLFSLLAEIPGKAAYVALRELESEHPEPGYRPWMAKMAYKRAESDADIAPWNAEQVVLFEHKQLITPKTHRQLFELGVQQLNSLKAWLENGNDSPWETWQKAKVENELRNLIAGWLNQNSQRQYSVPQEFELANGQRMDIGFQSNYISFPVPIELKLLDKRWSGNDLCERLRNQLVGDYLRADGASCGIMLLVAADTYKKWIINGKSTTLQDLRGALKGYWDKIACNYPDVDAVEVIVIDLSIRGKVSDS</sequence>
<evidence type="ECO:0000313" key="2">
    <source>
        <dbReference type="EMBL" id="KNC67408.1"/>
    </source>
</evidence>
<dbReference type="EMBL" id="LFZX01000071">
    <property type="protein sequence ID" value="KNC67408.1"/>
    <property type="molecule type" value="Genomic_DNA"/>
</dbReference>
<protein>
    <submittedName>
        <fullName evidence="2">Uncharacterized protein</fullName>
    </submittedName>
</protein>